<evidence type="ECO:0000259" key="11">
    <source>
        <dbReference type="Pfam" id="PF07715"/>
    </source>
</evidence>
<keyword evidence="4 8" id="KW-0812">Transmembrane</keyword>
<dbReference type="SUPFAM" id="SSF56935">
    <property type="entry name" value="Porins"/>
    <property type="match status" value="1"/>
</dbReference>
<evidence type="ECO:0000256" key="7">
    <source>
        <dbReference type="ARBA" id="ARBA00023237"/>
    </source>
</evidence>
<evidence type="ECO:0000256" key="8">
    <source>
        <dbReference type="PROSITE-ProRule" id="PRU01360"/>
    </source>
</evidence>
<dbReference type="NCBIfam" id="TIGR04057">
    <property type="entry name" value="SusC_RagA_signa"/>
    <property type="match status" value="1"/>
</dbReference>
<keyword evidence="5 9" id="KW-0798">TonB box</keyword>
<dbReference type="PROSITE" id="PS52016">
    <property type="entry name" value="TONB_DEPENDENT_REC_3"/>
    <property type="match status" value="1"/>
</dbReference>
<organism evidence="12 13">
    <name type="scientific">Roseisolibacter agri</name>
    <dbReference type="NCBI Taxonomy" id="2014610"/>
    <lineage>
        <taxon>Bacteria</taxon>
        <taxon>Pseudomonadati</taxon>
        <taxon>Gemmatimonadota</taxon>
        <taxon>Gemmatimonadia</taxon>
        <taxon>Gemmatimonadales</taxon>
        <taxon>Gemmatimonadaceae</taxon>
        <taxon>Roseisolibacter</taxon>
    </lineage>
</organism>
<dbReference type="GO" id="GO:0030246">
    <property type="term" value="F:carbohydrate binding"/>
    <property type="evidence" value="ECO:0007669"/>
    <property type="project" value="InterPro"/>
</dbReference>
<dbReference type="Proteomes" id="UP001161325">
    <property type="component" value="Unassembled WGS sequence"/>
</dbReference>
<dbReference type="InterPro" id="IPR023997">
    <property type="entry name" value="TonB-dep_OMP_SusC/RagA_CS"/>
</dbReference>
<accession>A0AA37PZR1</accession>
<dbReference type="InterPro" id="IPR013784">
    <property type="entry name" value="Carb-bd-like_fold"/>
</dbReference>
<dbReference type="GO" id="GO:0009279">
    <property type="term" value="C:cell outer membrane"/>
    <property type="evidence" value="ECO:0007669"/>
    <property type="project" value="UniProtKB-SubCell"/>
</dbReference>
<evidence type="ECO:0000256" key="4">
    <source>
        <dbReference type="ARBA" id="ARBA00022692"/>
    </source>
</evidence>
<dbReference type="InterPro" id="IPR012910">
    <property type="entry name" value="Plug_dom"/>
</dbReference>
<protein>
    <submittedName>
        <fullName evidence="12">SusC/RagA family TonB-linked outer membrane protein</fullName>
    </submittedName>
</protein>
<dbReference type="InterPro" id="IPR036942">
    <property type="entry name" value="Beta-barrel_TonB_sf"/>
</dbReference>
<dbReference type="InterPro" id="IPR039426">
    <property type="entry name" value="TonB-dep_rcpt-like"/>
</dbReference>
<dbReference type="FunFam" id="2.170.130.10:FF:000008">
    <property type="entry name" value="SusC/RagA family TonB-linked outer membrane protein"/>
    <property type="match status" value="1"/>
</dbReference>
<evidence type="ECO:0000256" key="6">
    <source>
        <dbReference type="ARBA" id="ARBA00023136"/>
    </source>
</evidence>
<dbReference type="Gene3D" id="2.40.170.20">
    <property type="entry name" value="TonB-dependent receptor, beta-barrel domain"/>
    <property type="match status" value="1"/>
</dbReference>
<evidence type="ECO:0000313" key="12">
    <source>
        <dbReference type="EMBL" id="GLC23709.1"/>
    </source>
</evidence>
<reference evidence="12" key="1">
    <citation type="submission" date="2022-08" db="EMBL/GenBank/DDBJ databases">
        <title>Draft genome sequencing of Roseisolibacter agri AW1220.</title>
        <authorList>
            <person name="Tobiishi Y."/>
            <person name="Tonouchi A."/>
        </authorList>
    </citation>
    <scope>NUCLEOTIDE SEQUENCE</scope>
    <source>
        <strain evidence="12">AW1220</strain>
    </source>
</reference>
<comment type="caution">
    <text evidence="12">The sequence shown here is derived from an EMBL/GenBank/DDBJ whole genome shotgun (WGS) entry which is preliminary data.</text>
</comment>
<name>A0AA37PZR1_9BACT</name>
<evidence type="ECO:0000259" key="10">
    <source>
        <dbReference type="Pfam" id="PF00593"/>
    </source>
</evidence>
<dbReference type="EMBL" id="BRXS01000001">
    <property type="protein sequence ID" value="GLC23709.1"/>
    <property type="molecule type" value="Genomic_DNA"/>
</dbReference>
<evidence type="ECO:0000256" key="1">
    <source>
        <dbReference type="ARBA" id="ARBA00004571"/>
    </source>
</evidence>
<keyword evidence="7 8" id="KW-0998">Cell outer membrane</keyword>
<keyword evidence="3 8" id="KW-1134">Transmembrane beta strand</keyword>
<feature type="domain" description="TonB-dependent receptor-like beta-barrel" evidence="10">
    <location>
        <begin position="479"/>
        <end position="913"/>
    </location>
</feature>
<evidence type="ECO:0000256" key="5">
    <source>
        <dbReference type="ARBA" id="ARBA00023077"/>
    </source>
</evidence>
<dbReference type="Gene3D" id="2.170.130.10">
    <property type="entry name" value="TonB-dependent receptor, plug domain"/>
    <property type="match status" value="1"/>
</dbReference>
<feature type="domain" description="TonB-dependent receptor plug" evidence="11">
    <location>
        <begin position="139"/>
        <end position="263"/>
    </location>
</feature>
<dbReference type="InterPro" id="IPR023996">
    <property type="entry name" value="TonB-dep_OMP_SusC/RagA"/>
</dbReference>
<dbReference type="AlphaFoldDB" id="A0AA37PZR1"/>
<keyword evidence="13" id="KW-1185">Reference proteome</keyword>
<dbReference type="Pfam" id="PF07715">
    <property type="entry name" value="Plug"/>
    <property type="match status" value="1"/>
</dbReference>
<dbReference type="InterPro" id="IPR037066">
    <property type="entry name" value="Plug_dom_sf"/>
</dbReference>
<comment type="similarity">
    <text evidence="8 9">Belongs to the TonB-dependent receptor family.</text>
</comment>
<evidence type="ECO:0000313" key="13">
    <source>
        <dbReference type="Proteomes" id="UP001161325"/>
    </source>
</evidence>
<dbReference type="InterPro" id="IPR000531">
    <property type="entry name" value="Beta-barrel_TonB"/>
</dbReference>
<comment type="subcellular location">
    <subcellularLocation>
        <location evidence="1 8">Cell outer membrane</location>
        <topology evidence="1 8">Multi-pass membrane protein</topology>
    </subcellularLocation>
</comment>
<evidence type="ECO:0000256" key="2">
    <source>
        <dbReference type="ARBA" id="ARBA00022448"/>
    </source>
</evidence>
<dbReference type="Pfam" id="PF00593">
    <property type="entry name" value="TonB_dep_Rec_b-barrel"/>
    <property type="match status" value="1"/>
</dbReference>
<evidence type="ECO:0000256" key="9">
    <source>
        <dbReference type="RuleBase" id="RU003357"/>
    </source>
</evidence>
<dbReference type="NCBIfam" id="TIGR04056">
    <property type="entry name" value="OMP_RagA_SusC"/>
    <property type="match status" value="1"/>
</dbReference>
<evidence type="ECO:0000256" key="3">
    <source>
        <dbReference type="ARBA" id="ARBA00022452"/>
    </source>
</evidence>
<gene>
    <name evidence="12" type="ORF">rosag_02220</name>
</gene>
<dbReference type="SUPFAM" id="SSF49452">
    <property type="entry name" value="Starch-binding domain-like"/>
    <property type="match status" value="1"/>
</dbReference>
<dbReference type="RefSeq" id="WP_284348152.1">
    <property type="nucleotide sequence ID" value="NZ_BRXS01000001.1"/>
</dbReference>
<keyword evidence="6 8" id="KW-0472">Membrane</keyword>
<proteinExistence type="inferred from homology"/>
<sequence length="1074" mass="113915">MRRPWLPLVSLGTVAGVAGTVAGIAVAWLTPHAAHAQPGAGRIVGTVTDAARAVPLANVGVGLVGQPGGARTDSAGRYVIGNVAPGRYVVRAQLIGFGARQDTVVVTAGQAATANFALAQTSVTLDQVVVVGYGTQRRSDLTGAVTTVQPNVERQPVTSVEQTLQGTAPGVQVTQASAAPGGGMSIRIRGGSSVNGSNEPLYVIDGFPVENDANTASPGDGGRSATAPANPLAAINPNDIASIEILKDASATAIYGARGANGVVLITTKRGRDSRPRINLDTYTGSQAVAKRYELLNATEFAQFANTWATNQGLAAPYANPASFGVGTDWQDLIFRTAPIYNAQLGVTGGGSGQNATRYALSGGVFQQEGVVKGSDFRRLSLRGNVDQAVGSRLRLGSNVLLSRVNSSQVPTDGSLNAGAGAVGAALQYAPLMSVTRADGSYTLMSTDFPSELQAVGIPLSNVPNPVATALAVQDALYDTRILANASGEYTLLQGLRFRTTVGTDLSYRGRDTYYPRNTLQGFSQGGRAIRSRVDNTSFLNENTLSFDRTFGEAHALSTVVGYTRQSLNSVRGDARNSNFVSDITGFESIGAGSQAGGPTVASGRTRWTLASYLGRVNYTLLDRYLFSVTGRRDGSSRFGAENRWGFFPAAAVGWRLSEEPFVRDIPRLSNLKLRASYGVVGNPSISPYQSLTRLAPQQYTFNGTLAPGYQPFAIGNPELSWESTRQLDVGLDLGLFDGRVELVADRYRKRTDDLLLQTALPSEVGYSSAFVNAGSVENKGIELGLTLRVFEPAQPGRGFGWTSTVNYARNRNRVLDLGPGVMRIFAASQTLSDIGATSSVVEVGQPIGAFYGYRTAGLFRDSTTLLAWRAKTRLETGTPGLGNVQYVDVNGDGVINALDRTIIGDPNPDYTVGWQNSFSLFGFELAALIDGAFGNQVLNLNNIRLGGASPSTNVLRERVVDAWSPENPDGRWQRIGAGTGQQGQDITQELLEDGSYWRLRTVTLSRELPASLLRGRGFGARLYVTGQNLFTRTDYSGFNPDVSSLGVGNLNRGVDVGSYPLARTYTFGVNVTY</sequence>
<keyword evidence="2 8" id="KW-0813">Transport</keyword>
<dbReference type="Pfam" id="PF13620">
    <property type="entry name" value="CarboxypepD_reg"/>
    <property type="match status" value="1"/>
</dbReference>
<dbReference type="Gene3D" id="2.60.40.1120">
    <property type="entry name" value="Carboxypeptidase-like, regulatory domain"/>
    <property type="match status" value="1"/>
</dbReference>